<dbReference type="InterPro" id="IPR013106">
    <property type="entry name" value="Ig_V-set"/>
</dbReference>
<keyword evidence="3" id="KW-0675">Receptor</keyword>
<evidence type="ECO:0000313" key="8">
    <source>
        <dbReference type="Proteomes" id="UP000314986"/>
    </source>
</evidence>
<dbReference type="STRING" id="7868.ENSCMIP00000013143"/>
<protein>
    <recommendedName>
        <fullName evidence="6">Ig-like domain-containing protein</fullName>
    </recommendedName>
</protein>
<dbReference type="InterPro" id="IPR013783">
    <property type="entry name" value="Ig-like_fold"/>
</dbReference>
<keyword evidence="5" id="KW-1279">T cell receptor</keyword>
<dbReference type="InterPro" id="IPR003599">
    <property type="entry name" value="Ig_sub"/>
</dbReference>
<dbReference type="Ensembl" id="ENSCMIT00000013435.1">
    <property type="protein sequence ID" value="ENSCMIP00000013143.1"/>
    <property type="gene ID" value="ENSCMIG00000006633.1"/>
</dbReference>
<dbReference type="Proteomes" id="UP000314986">
    <property type="component" value="Unassembled WGS sequence"/>
</dbReference>
<keyword evidence="5" id="KW-0391">Immunity</keyword>
<reference evidence="8" key="1">
    <citation type="journal article" date="2006" name="Science">
        <title>Ancient noncoding elements conserved in the human genome.</title>
        <authorList>
            <person name="Venkatesh B."/>
            <person name="Kirkness E.F."/>
            <person name="Loh Y.H."/>
            <person name="Halpern A.L."/>
            <person name="Lee A.P."/>
            <person name="Johnson J."/>
            <person name="Dandona N."/>
            <person name="Viswanathan L.D."/>
            <person name="Tay A."/>
            <person name="Venter J.C."/>
            <person name="Strausberg R.L."/>
            <person name="Brenner S."/>
        </authorList>
    </citation>
    <scope>NUCLEOTIDE SEQUENCE [LARGE SCALE GENOMIC DNA]</scope>
</reference>
<dbReference type="InterPro" id="IPR007110">
    <property type="entry name" value="Ig-like_dom"/>
</dbReference>
<reference evidence="8" key="3">
    <citation type="journal article" date="2014" name="Nature">
        <title>Elephant shark genome provides unique insights into gnathostome evolution.</title>
        <authorList>
            <consortium name="International Elephant Shark Genome Sequencing Consortium"/>
            <person name="Venkatesh B."/>
            <person name="Lee A.P."/>
            <person name="Ravi V."/>
            <person name="Maurya A.K."/>
            <person name="Lian M.M."/>
            <person name="Swann J.B."/>
            <person name="Ohta Y."/>
            <person name="Flajnik M.F."/>
            <person name="Sutoh Y."/>
            <person name="Kasahara M."/>
            <person name="Hoon S."/>
            <person name="Gangu V."/>
            <person name="Roy S.W."/>
            <person name="Irimia M."/>
            <person name="Korzh V."/>
            <person name="Kondrychyn I."/>
            <person name="Lim Z.W."/>
            <person name="Tay B.H."/>
            <person name="Tohari S."/>
            <person name="Kong K.W."/>
            <person name="Ho S."/>
            <person name="Lorente-Galdos B."/>
            <person name="Quilez J."/>
            <person name="Marques-Bonet T."/>
            <person name="Raney B.J."/>
            <person name="Ingham P.W."/>
            <person name="Tay A."/>
            <person name="Hillier L.W."/>
            <person name="Minx P."/>
            <person name="Boehm T."/>
            <person name="Wilson R.K."/>
            <person name="Brenner S."/>
            <person name="Warren W.C."/>
        </authorList>
    </citation>
    <scope>NUCLEOTIDE SEQUENCE [LARGE SCALE GENOMIC DNA]</scope>
</reference>
<dbReference type="GO" id="GO:0042101">
    <property type="term" value="C:T cell receptor complex"/>
    <property type="evidence" value="ECO:0007669"/>
    <property type="project" value="UniProtKB-KW"/>
</dbReference>
<dbReference type="AlphaFoldDB" id="A0A4W3H8G2"/>
<reference evidence="7" key="5">
    <citation type="submission" date="2025-09" db="UniProtKB">
        <authorList>
            <consortium name="Ensembl"/>
        </authorList>
    </citation>
    <scope>IDENTIFICATION</scope>
</reference>
<keyword evidence="2" id="KW-1064">Adaptive immunity</keyword>
<keyword evidence="1" id="KW-0732">Signal</keyword>
<dbReference type="PANTHER" id="PTHR19367:SF18">
    <property type="entry name" value="T CELL RECEPTOR ALPHA VARIABLE 16"/>
    <property type="match status" value="1"/>
</dbReference>
<evidence type="ECO:0000256" key="3">
    <source>
        <dbReference type="ARBA" id="ARBA00023170"/>
    </source>
</evidence>
<feature type="domain" description="Ig-like" evidence="6">
    <location>
        <begin position="1"/>
        <end position="102"/>
    </location>
</feature>
<dbReference type="InterPro" id="IPR036179">
    <property type="entry name" value="Ig-like_dom_sf"/>
</dbReference>
<evidence type="ECO:0000256" key="4">
    <source>
        <dbReference type="ARBA" id="ARBA00023319"/>
    </source>
</evidence>
<evidence type="ECO:0000259" key="6">
    <source>
        <dbReference type="PROSITE" id="PS50835"/>
    </source>
</evidence>
<dbReference type="Pfam" id="PF07686">
    <property type="entry name" value="V-set"/>
    <property type="match status" value="1"/>
</dbReference>
<reference evidence="8" key="2">
    <citation type="journal article" date="2007" name="PLoS Biol.">
        <title>Survey sequencing and comparative analysis of the elephant shark (Callorhinchus milii) genome.</title>
        <authorList>
            <person name="Venkatesh B."/>
            <person name="Kirkness E.F."/>
            <person name="Loh Y.H."/>
            <person name="Halpern A.L."/>
            <person name="Lee A.P."/>
            <person name="Johnson J."/>
            <person name="Dandona N."/>
            <person name="Viswanathan L.D."/>
            <person name="Tay A."/>
            <person name="Venter J.C."/>
            <person name="Strausberg R.L."/>
            <person name="Brenner S."/>
        </authorList>
    </citation>
    <scope>NUCLEOTIDE SEQUENCE [LARGE SCALE GENOMIC DNA]</scope>
</reference>
<proteinExistence type="predicted"/>
<dbReference type="Gene3D" id="2.60.40.10">
    <property type="entry name" value="Immunoglobulins"/>
    <property type="match status" value="1"/>
</dbReference>
<dbReference type="SUPFAM" id="SSF48726">
    <property type="entry name" value="Immunoglobulin"/>
    <property type="match status" value="1"/>
</dbReference>
<dbReference type="InParanoid" id="A0A4W3H8G2"/>
<keyword evidence="8" id="KW-1185">Reference proteome</keyword>
<dbReference type="PROSITE" id="PS50835">
    <property type="entry name" value="IG_LIKE"/>
    <property type="match status" value="1"/>
</dbReference>
<evidence type="ECO:0000256" key="2">
    <source>
        <dbReference type="ARBA" id="ARBA00023130"/>
    </source>
</evidence>
<reference evidence="7" key="4">
    <citation type="submission" date="2025-08" db="UniProtKB">
        <authorList>
            <consortium name="Ensembl"/>
        </authorList>
    </citation>
    <scope>IDENTIFICATION</scope>
</reference>
<organism evidence="7 8">
    <name type="scientific">Callorhinchus milii</name>
    <name type="common">Ghost shark</name>
    <dbReference type="NCBI Taxonomy" id="7868"/>
    <lineage>
        <taxon>Eukaryota</taxon>
        <taxon>Metazoa</taxon>
        <taxon>Chordata</taxon>
        <taxon>Craniata</taxon>
        <taxon>Vertebrata</taxon>
        <taxon>Chondrichthyes</taxon>
        <taxon>Holocephali</taxon>
        <taxon>Chimaeriformes</taxon>
        <taxon>Callorhinchidae</taxon>
        <taxon>Callorhinchus</taxon>
    </lineage>
</organism>
<dbReference type="CDD" id="cd00099">
    <property type="entry name" value="IgV"/>
    <property type="match status" value="1"/>
</dbReference>
<keyword evidence="4" id="KW-0393">Immunoglobulin domain</keyword>
<evidence type="ECO:0000313" key="7">
    <source>
        <dbReference type="Ensembl" id="ENSCMIP00000013143.1"/>
    </source>
</evidence>
<dbReference type="PANTHER" id="PTHR19367">
    <property type="entry name" value="T-CELL RECEPTOR ALPHA CHAIN V REGION"/>
    <property type="match status" value="1"/>
</dbReference>
<dbReference type="GO" id="GO:0002250">
    <property type="term" value="P:adaptive immune response"/>
    <property type="evidence" value="ECO:0007669"/>
    <property type="project" value="UniProtKB-KW"/>
</dbReference>
<evidence type="ECO:0000256" key="5">
    <source>
        <dbReference type="ARBA" id="ARBA00043266"/>
    </source>
</evidence>
<sequence length="110" mass="12691">SVASVIGKEGGRVTMECHYDTSLSNYYLNWYREQKETQPHYVLQKYSGGHTDKADFAKKRFSIELQTSTKFTSLTTSLLELSDSALYYCALEQHSDRNQTYSHYTVLCIL</sequence>
<name>A0A4W3H8G2_CALMI</name>
<evidence type="ECO:0000256" key="1">
    <source>
        <dbReference type="ARBA" id="ARBA00022729"/>
    </source>
</evidence>
<dbReference type="GeneTree" id="ENSGT00970000196777"/>
<dbReference type="SMART" id="SM00409">
    <property type="entry name" value="IG"/>
    <property type="match status" value="1"/>
</dbReference>
<dbReference type="InterPro" id="IPR051287">
    <property type="entry name" value="TCR_variable_region"/>
</dbReference>
<dbReference type="SMART" id="SM00406">
    <property type="entry name" value="IGv"/>
    <property type="match status" value="1"/>
</dbReference>
<accession>A0A4W3H8G2</accession>